<name>A0ABV3YWP9_9PSED</name>
<reference evidence="1 2" key="1">
    <citation type="submission" date="2024-07" db="EMBL/GenBank/DDBJ databases">
        <authorList>
            <person name="Li M."/>
        </authorList>
    </citation>
    <scope>NUCLEOTIDE SEQUENCE [LARGE SCALE GENOMIC DNA]</scope>
    <source>
        <strain evidence="1 2">25A3E</strain>
    </source>
</reference>
<proteinExistence type="predicted"/>
<evidence type="ECO:0000313" key="2">
    <source>
        <dbReference type="Proteomes" id="UP001560296"/>
    </source>
</evidence>
<dbReference type="Proteomes" id="UP001560296">
    <property type="component" value="Unassembled WGS sequence"/>
</dbReference>
<dbReference type="RefSeq" id="WP_369287938.1">
    <property type="nucleotide sequence ID" value="NZ_JBFTEG010000009.1"/>
</dbReference>
<sequence>MASEISENISSLNDSIQGVVSGAEQSELASRDLAQLASSLQQQVQRFKA</sequence>
<organism evidence="1 2">
    <name type="scientific">Pseudomonas zhanjiangensis</name>
    <dbReference type="NCBI Taxonomy" id="3239015"/>
    <lineage>
        <taxon>Bacteria</taxon>
        <taxon>Pseudomonadati</taxon>
        <taxon>Pseudomonadota</taxon>
        <taxon>Gammaproteobacteria</taxon>
        <taxon>Pseudomonadales</taxon>
        <taxon>Pseudomonadaceae</taxon>
        <taxon>Pseudomonas</taxon>
    </lineage>
</organism>
<keyword evidence="2" id="KW-1185">Reference proteome</keyword>
<dbReference type="SUPFAM" id="SSF58104">
    <property type="entry name" value="Methyl-accepting chemotaxis protein (MCP) signaling domain"/>
    <property type="match status" value="1"/>
</dbReference>
<protein>
    <recommendedName>
        <fullName evidence="3">Methyl-accepting chemotaxis protein</fullName>
    </recommendedName>
</protein>
<comment type="caution">
    <text evidence="1">The sequence shown here is derived from an EMBL/GenBank/DDBJ whole genome shotgun (WGS) entry which is preliminary data.</text>
</comment>
<dbReference type="EMBL" id="JBFTEG010000009">
    <property type="protein sequence ID" value="MEX6502970.1"/>
    <property type="molecule type" value="Genomic_DNA"/>
</dbReference>
<evidence type="ECO:0000313" key="1">
    <source>
        <dbReference type="EMBL" id="MEX6502970.1"/>
    </source>
</evidence>
<evidence type="ECO:0008006" key="3">
    <source>
        <dbReference type="Google" id="ProtNLM"/>
    </source>
</evidence>
<gene>
    <name evidence="1" type="ORF">AB5S05_12915</name>
</gene>
<dbReference type="Gene3D" id="1.10.287.950">
    <property type="entry name" value="Methyl-accepting chemotaxis protein"/>
    <property type="match status" value="1"/>
</dbReference>
<accession>A0ABV3YWP9</accession>